<evidence type="ECO:0000256" key="5">
    <source>
        <dbReference type="SAM" id="Phobius"/>
    </source>
</evidence>
<evidence type="ECO:0000256" key="2">
    <source>
        <dbReference type="ARBA" id="ARBA00022692"/>
    </source>
</evidence>
<feature type="transmembrane region" description="Helical" evidence="5">
    <location>
        <begin position="20"/>
        <end position="39"/>
    </location>
</feature>
<feature type="transmembrane region" description="Helical" evidence="5">
    <location>
        <begin position="81"/>
        <end position="102"/>
    </location>
</feature>
<accession>A0A1L7RVB6</accession>
<dbReference type="RefSeq" id="WP_037539136.1">
    <property type="nucleotide sequence ID" value="NZ_CAXOKG010000009.1"/>
</dbReference>
<sequence length="121" mass="13585">MNDRVIQNSTQGERVLAALSYFSIFFAPIILPIFIWIFADRPTSSHAAKSLAYHIITYIGPILLILSIGFGGVLINNTSTITSVIMITVAIILFVITVWYTIKNIYRGVRVLISEHAYFHP</sequence>
<protein>
    <recommendedName>
        <fullName evidence="9">DUF4870 domain-containing protein</fullName>
    </recommendedName>
</protein>
<evidence type="ECO:0008006" key="9">
    <source>
        <dbReference type="Google" id="ProtNLM"/>
    </source>
</evidence>
<dbReference type="Pfam" id="PF09685">
    <property type="entry name" value="MamF_MmsF"/>
    <property type="match status" value="1"/>
</dbReference>
<comment type="subcellular location">
    <subcellularLocation>
        <location evidence="1">Membrane</location>
        <topology evidence="1">Multi-pass membrane protein</topology>
    </subcellularLocation>
</comment>
<dbReference type="EMBL" id="UHED01000001">
    <property type="protein sequence ID" value="SUM84726.1"/>
    <property type="molecule type" value="Genomic_DNA"/>
</dbReference>
<proteinExistence type="predicted"/>
<evidence type="ECO:0000256" key="3">
    <source>
        <dbReference type="ARBA" id="ARBA00022989"/>
    </source>
</evidence>
<dbReference type="EMBL" id="LN795824">
    <property type="protein sequence ID" value="CEO43733.1"/>
    <property type="molecule type" value="Genomic_DNA"/>
</dbReference>
<evidence type="ECO:0000313" key="6">
    <source>
        <dbReference type="EMBL" id="CEO43733.1"/>
    </source>
</evidence>
<dbReference type="InterPro" id="IPR019109">
    <property type="entry name" value="MamF_MmsF"/>
</dbReference>
<evidence type="ECO:0000313" key="8">
    <source>
        <dbReference type="Proteomes" id="UP000254707"/>
    </source>
</evidence>
<evidence type="ECO:0000256" key="1">
    <source>
        <dbReference type="ARBA" id="ARBA00004141"/>
    </source>
</evidence>
<organism evidence="6">
    <name type="scientific">Staphylococcus saprophyticus</name>
    <dbReference type="NCBI Taxonomy" id="29385"/>
    <lineage>
        <taxon>Bacteria</taxon>
        <taxon>Bacillati</taxon>
        <taxon>Bacillota</taxon>
        <taxon>Bacilli</taxon>
        <taxon>Bacillales</taxon>
        <taxon>Staphylococcaceae</taxon>
        <taxon>Staphylococcus</taxon>
    </lineage>
</organism>
<keyword evidence="3 5" id="KW-1133">Transmembrane helix</keyword>
<dbReference type="AlphaFoldDB" id="A0A1L7RVB6"/>
<dbReference type="Proteomes" id="UP000254707">
    <property type="component" value="Unassembled WGS sequence"/>
</dbReference>
<keyword evidence="4 5" id="KW-0472">Membrane</keyword>
<name>A0A1L7RVB6_STASA</name>
<evidence type="ECO:0000313" key="7">
    <source>
        <dbReference type="EMBL" id="SUM84726.1"/>
    </source>
</evidence>
<keyword evidence="2 5" id="KW-0812">Transmembrane</keyword>
<feature type="transmembrane region" description="Helical" evidence="5">
    <location>
        <begin position="51"/>
        <end position="75"/>
    </location>
</feature>
<gene>
    <name evidence="6" type="primary">ORF_o29</name>
    <name evidence="7" type="ORF">NCTC7688_02654</name>
</gene>
<reference evidence="7 8" key="2">
    <citation type="submission" date="2018-06" db="EMBL/GenBank/DDBJ databases">
        <authorList>
            <consortium name="Pathogen Informatics"/>
            <person name="Doyle S."/>
        </authorList>
    </citation>
    <scope>NUCLEOTIDE SEQUENCE [LARGE SCALE GENOMIC DNA]</scope>
    <source>
        <strain evidence="7 8">NCTC7688</strain>
    </source>
</reference>
<reference evidence="6" key="1">
    <citation type="submission" date="2015-01" db="EMBL/GenBank/DDBJ databases">
        <title>Novel erm(44)-related macrolide-lincosamide-streptogramin B resistance gene in Staphylococcus saprophyticus.</title>
        <authorList>
            <person name="Wendlandt S."/>
            <person name="Hess S."/>
            <person name="Li J."/>
            <person name="Kadlec K."/>
            <person name="Wang Y."/>
            <person name="Fessler A.T."/>
            <person name="Schwarz S."/>
            <person name="Gallert C."/>
        </authorList>
    </citation>
    <scope>NUCLEOTIDE SEQUENCE</scope>
    <source>
        <strain evidence="6">Ab-7</strain>
    </source>
</reference>
<evidence type="ECO:0000256" key="4">
    <source>
        <dbReference type="ARBA" id="ARBA00023136"/>
    </source>
</evidence>
<accession>A0A380HP19</accession>